<dbReference type="AlphaFoldDB" id="A0A6L8V1K2"/>
<evidence type="ECO:0000259" key="8">
    <source>
        <dbReference type="Pfam" id="PF17042"/>
    </source>
</evidence>
<evidence type="ECO:0000256" key="4">
    <source>
        <dbReference type="ARBA" id="ARBA00022777"/>
    </source>
</evidence>
<dbReference type="InterPro" id="IPR031475">
    <property type="entry name" value="NBD_C"/>
</dbReference>
<comment type="similarity">
    <text evidence="1">Belongs to the four-carbon acid sugar kinase family.</text>
</comment>
<keyword evidence="3" id="KW-0547">Nucleotide-binding</keyword>
<feature type="domain" description="Four-carbon acid sugar kinase N-terminal" evidence="7">
    <location>
        <begin position="3"/>
        <end position="244"/>
    </location>
</feature>
<gene>
    <name evidence="9" type="ORF">GQF01_13625</name>
</gene>
<evidence type="ECO:0000256" key="5">
    <source>
        <dbReference type="ARBA" id="ARBA00022840"/>
    </source>
</evidence>
<dbReference type="Pfam" id="PF17042">
    <property type="entry name" value="NBD_C"/>
    <property type="match status" value="1"/>
</dbReference>
<dbReference type="GO" id="GO:0005524">
    <property type="term" value="F:ATP binding"/>
    <property type="evidence" value="ECO:0007669"/>
    <property type="project" value="UniProtKB-KW"/>
</dbReference>
<evidence type="ECO:0000256" key="6">
    <source>
        <dbReference type="ARBA" id="ARBA00023277"/>
    </source>
</evidence>
<comment type="caution">
    <text evidence="9">The sequence shown here is derived from an EMBL/GenBank/DDBJ whole genome shotgun (WGS) entry which is preliminary data.</text>
</comment>
<sequence length="452" mass="49657">MRICYYGDDFTGSTDVLEALTIGGLRMILFMDIPSLSTWKEKFSHYDGFGVAGVSRTMSPDEMEMTLHPALTALKAFQAPIVHYKICSTFDSSRVVGSIGAVIDIGRRVFPEQRYTPLLAGSPALGRYTVFGNHFAAKGNDIVRLDRHPNLTQHPVTPMKEADLRVHLAEQTSCSMGLMSVKDLEQSEPDLRNRLDEKLDQAHDVLLFDVLTDEHLTKIGGLLSEENKREPMFVIGSSGVEYALVSYWQQRGSLPAAPERKKAEPADRLLVLSGSCSPATCAQIEWAMAHGYVGIRVPAPLFFEEESAAAAAQNLLISEAEHWLRAGKNVILYTALGPHDESIQETQERMRTRGHNVAVSGERIGGRLGEMTRALVQSTGVRRVVLAGGDTTGFAVKRMNMYALEMIAPVVPGGPLCRAFSQDEWIDGLEVVMKGGQVGPPDFFDRVLHGIS</sequence>
<keyword evidence="5" id="KW-0067">ATP-binding</keyword>
<dbReference type="EMBL" id="WTUZ01000016">
    <property type="protein sequence ID" value="MZQ83149.1"/>
    <property type="molecule type" value="Genomic_DNA"/>
</dbReference>
<dbReference type="InterPro" id="IPR010737">
    <property type="entry name" value="4-carb_acid_sugar_kinase_N"/>
</dbReference>
<evidence type="ECO:0000259" key="7">
    <source>
        <dbReference type="Pfam" id="PF07005"/>
    </source>
</evidence>
<reference evidence="9 10" key="1">
    <citation type="submission" date="2019-12" db="EMBL/GenBank/DDBJ databases">
        <title>Paenibacillus sp. nov. sp. isolated from soil.</title>
        <authorList>
            <person name="Kim J."/>
            <person name="Jeong S.E."/>
            <person name="Jung H.S."/>
            <person name="Jeon C.O."/>
        </authorList>
    </citation>
    <scope>NUCLEOTIDE SEQUENCE [LARGE SCALE GENOMIC DNA]</scope>
    <source>
        <strain evidence="9 10">5J-6</strain>
    </source>
</reference>
<dbReference type="Gene3D" id="3.40.980.20">
    <property type="entry name" value="Four-carbon acid sugar kinase, nucleotide binding domain"/>
    <property type="match status" value="1"/>
</dbReference>
<keyword evidence="10" id="KW-1185">Reference proteome</keyword>
<keyword evidence="2" id="KW-0808">Transferase</keyword>
<evidence type="ECO:0000256" key="2">
    <source>
        <dbReference type="ARBA" id="ARBA00022679"/>
    </source>
</evidence>
<dbReference type="SUPFAM" id="SSF142764">
    <property type="entry name" value="YgbK-like"/>
    <property type="match status" value="1"/>
</dbReference>
<evidence type="ECO:0000313" key="9">
    <source>
        <dbReference type="EMBL" id="MZQ83149.1"/>
    </source>
</evidence>
<accession>A0A6L8V1K2</accession>
<evidence type="ECO:0000313" key="10">
    <source>
        <dbReference type="Proteomes" id="UP000481087"/>
    </source>
</evidence>
<evidence type="ECO:0000256" key="3">
    <source>
        <dbReference type="ARBA" id="ARBA00022741"/>
    </source>
</evidence>
<organism evidence="9 10">
    <name type="scientific">Paenibacillus silvestris</name>
    <dbReference type="NCBI Taxonomy" id="2606219"/>
    <lineage>
        <taxon>Bacteria</taxon>
        <taxon>Bacillati</taxon>
        <taxon>Bacillota</taxon>
        <taxon>Bacilli</taxon>
        <taxon>Bacillales</taxon>
        <taxon>Paenibacillaceae</taxon>
        <taxon>Paenibacillus</taxon>
    </lineage>
</organism>
<keyword evidence="6" id="KW-0119">Carbohydrate metabolism</keyword>
<dbReference type="InterPro" id="IPR042213">
    <property type="entry name" value="NBD_C_sf"/>
</dbReference>
<dbReference type="Proteomes" id="UP000481087">
    <property type="component" value="Unassembled WGS sequence"/>
</dbReference>
<name>A0A6L8V1K2_9BACL</name>
<evidence type="ECO:0000256" key="1">
    <source>
        <dbReference type="ARBA" id="ARBA00005715"/>
    </source>
</evidence>
<dbReference type="Gene3D" id="3.40.50.10840">
    <property type="entry name" value="Putative sugar-binding, N-terminal domain"/>
    <property type="match status" value="1"/>
</dbReference>
<dbReference type="GO" id="GO:0016301">
    <property type="term" value="F:kinase activity"/>
    <property type="evidence" value="ECO:0007669"/>
    <property type="project" value="UniProtKB-KW"/>
</dbReference>
<keyword evidence="4 9" id="KW-0418">Kinase</keyword>
<proteinExistence type="inferred from homology"/>
<feature type="domain" description="Four-carbon acid sugar kinase nucleotide binding" evidence="8">
    <location>
        <begin position="270"/>
        <end position="444"/>
    </location>
</feature>
<protein>
    <submittedName>
        <fullName evidence="9">Four-carbon acid sugar kinase family protein</fullName>
    </submittedName>
</protein>
<dbReference type="RefSeq" id="WP_161407317.1">
    <property type="nucleotide sequence ID" value="NZ_WTUZ01000016.1"/>
</dbReference>
<dbReference type="InterPro" id="IPR037051">
    <property type="entry name" value="4-carb_acid_sugar_kinase_N_sf"/>
</dbReference>
<dbReference type="Pfam" id="PF07005">
    <property type="entry name" value="SBD_N"/>
    <property type="match status" value="1"/>
</dbReference>